<sequence length="748" mass="83807">MKKVTALTPNGSAAMESDEGTKSSSIDFGTAEAMDHIRTLTDVGAMTRLLHECIAYQRSLDLDLDNLLSQRSDLDKQLLHLQKSSEVLDIVSADSEYMLSNVSSTSRLADQVSRKVRELDLAQSRVNSTLHRIDAIVERSNCIDGVNKALDSEDFESAANYVQTFFQIDAKYKDSGSHQRDQMLSFKKQLEGIVRKKLSAAVDQRDHTAILRFIRIFPPLGLEDEGLQVYVGYLKKVIAMRARMEFEHMVELMEQKGNQTSQVNFISCLTNLFKDIVLAIEENSEILRGLCGEDGIVYAICELQEECDTRGSLILKKYMEFRKLGRLSSEINAQNKNLLAVGGGSEGPDPREIESYLEEILSLMQLGEDYTEFMVSKIKALSSVDPELLPRATKAFRSGSFSKVVQEITGFYVVLEGFFMVENVRKAIRIDEEVPDSLTTSMVDDVFYLLQSCLRRAISTSNISSVVAVLSGASSLLSNEYHEALQHKTREPNLGAKLFLAGAAVHKTGTEIATALNNIDVSGEYVLKLKHEIEEQCAEVFPAPADREKVKSCLSELSDMSNTFKQALNAGMEQLVATVTPRIRPVLDNVATISYELSEAEYADNEVNDPWVQRLLHAVETNVAWLQPLMTASNYDSFVHLVIDFIVKRLEVIMMQKRFSQLGGLQLDRDARALVSHFSSMTQRTVRDKFARITQMATILNLEKVSEILDFWGENSGPMTWRLTPAEVRRVLGLRVDFKPEAIAALKL</sequence>
<dbReference type="InterPro" id="IPR013167">
    <property type="entry name" value="COG4_M"/>
</dbReference>
<comment type="similarity">
    <text evidence="2">Belongs to the COG4 family.</text>
</comment>
<feature type="region of interest" description="Disordered" evidence="9">
    <location>
        <begin position="1"/>
        <end position="25"/>
    </location>
</feature>
<evidence type="ECO:0000256" key="7">
    <source>
        <dbReference type="ARBA" id="ARBA00023136"/>
    </source>
</evidence>
<accession>A0AAW2D153</accession>
<dbReference type="InterPro" id="IPR048680">
    <property type="entry name" value="COG4_N"/>
</dbReference>
<evidence type="ECO:0000256" key="4">
    <source>
        <dbReference type="ARBA" id="ARBA00022448"/>
    </source>
</evidence>
<protein>
    <recommendedName>
        <fullName evidence="3">Conserved oligomeric Golgi complex subunit 4</fullName>
    </recommendedName>
    <alternativeName>
        <fullName evidence="8">Component of oligomeric Golgi complex 4</fullName>
    </alternativeName>
</protein>
<reference evidence="11 12" key="1">
    <citation type="submission" date="2024-01" db="EMBL/GenBank/DDBJ databases">
        <title>A telomere-to-telomere, gap-free genome of sweet tea (Lithocarpus litseifolius).</title>
        <authorList>
            <person name="Zhou J."/>
        </authorList>
    </citation>
    <scope>NUCLEOTIDE SEQUENCE [LARGE SCALE GENOMIC DNA]</scope>
    <source>
        <strain evidence="11">Zhou-2022a</strain>
        <tissue evidence="11">Leaf</tissue>
    </source>
</reference>
<dbReference type="Pfam" id="PF20663">
    <property type="entry name" value="COG4_N"/>
    <property type="match status" value="1"/>
</dbReference>
<keyword evidence="12" id="KW-1185">Reference proteome</keyword>
<evidence type="ECO:0000259" key="10">
    <source>
        <dbReference type="SMART" id="SM00762"/>
    </source>
</evidence>
<dbReference type="Pfam" id="PF08318">
    <property type="entry name" value="COG4_m"/>
    <property type="match status" value="1"/>
</dbReference>
<keyword evidence="4" id="KW-0813">Transport</keyword>
<dbReference type="Gene3D" id="1.10.287.1060">
    <property type="entry name" value="ESAT-6-like"/>
    <property type="match status" value="1"/>
</dbReference>
<keyword evidence="5" id="KW-0653">Protein transport</keyword>
<dbReference type="Proteomes" id="UP001459277">
    <property type="component" value="Unassembled WGS sequence"/>
</dbReference>
<evidence type="ECO:0000256" key="5">
    <source>
        <dbReference type="ARBA" id="ARBA00022927"/>
    </source>
</evidence>
<evidence type="ECO:0000313" key="12">
    <source>
        <dbReference type="Proteomes" id="UP001459277"/>
    </source>
</evidence>
<comment type="subcellular location">
    <subcellularLocation>
        <location evidence="1">Golgi apparatus membrane</location>
        <topology evidence="1">Peripheral membrane protein</topology>
    </subcellularLocation>
</comment>
<proteinExistence type="inferred from homology"/>
<dbReference type="Gene3D" id="1.20.58.1970">
    <property type="match status" value="1"/>
</dbReference>
<organism evidence="11 12">
    <name type="scientific">Lithocarpus litseifolius</name>
    <dbReference type="NCBI Taxonomy" id="425828"/>
    <lineage>
        <taxon>Eukaryota</taxon>
        <taxon>Viridiplantae</taxon>
        <taxon>Streptophyta</taxon>
        <taxon>Embryophyta</taxon>
        <taxon>Tracheophyta</taxon>
        <taxon>Spermatophyta</taxon>
        <taxon>Magnoliopsida</taxon>
        <taxon>eudicotyledons</taxon>
        <taxon>Gunneridae</taxon>
        <taxon>Pentapetalae</taxon>
        <taxon>rosids</taxon>
        <taxon>fabids</taxon>
        <taxon>Fagales</taxon>
        <taxon>Fagaceae</taxon>
        <taxon>Lithocarpus</taxon>
    </lineage>
</organism>
<evidence type="ECO:0000256" key="9">
    <source>
        <dbReference type="SAM" id="MobiDB-lite"/>
    </source>
</evidence>
<evidence type="ECO:0000256" key="6">
    <source>
        <dbReference type="ARBA" id="ARBA00023034"/>
    </source>
</evidence>
<dbReference type="InterPro" id="IPR048682">
    <property type="entry name" value="COG4"/>
</dbReference>
<evidence type="ECO:0000313" key="11">
    <source>
        <dbReference type="EMBL" id="KAL0002406.1"/>
    </source>
</evidence>
<evidence type="ECO:0000256" key="3">
    <source>
        <dbReference type="ARBA" id="ARBA00020975"/>
    </source>
</evidence>
<comment type="caution">
    <text evidence="11">The sequence shown here is derived from an EMBL/GenBank/DDBJ whole genome shotgun (WGS) entry which is preliminary data.</text>
</comment>
<dbReference type="Pfam" id="PF20662">
    <property type="entry name" value="COG4_C"/>
    <property type="match status" value="1"/>
</dbReference>
<dbReference type="GO" id="GO:0000139">
    <property type="term" value="C:Golgi membrane"/>
    <property type="evidence" value="ECO:0007669"/>
    <property type="project" value="UniProtKB-SubCell"/>
</dbReference>
<name>A0AAW2D153_9ROSI</name>
<evidence type="ECO:0000256" key="2">
    <source>
        <dbReference type="ARBA" id="ARBA00009215"/>
    </source>
</evidence>
<evidence type="ECO:0000256" key="8">
    <source>
        <dbReference type="ARBA" id="ARBA00031340"/>
    </source>
</evidence>
<gene>
    <name evidence="11" type="ORF">SO802_016187</name>
</gene>
<feature type="domain" description="COG4 transport protein middle alpha-helical bundle" evidence="10">
    <location>
        <begin position="183"/>
        <end position="490"/>
    </location>
</feature>
<dbReference type="AlphaFoldDB" id="A0AAW2D153"/>
<keyword evidence="7" id="KW-0472">Membrane</keyword>
<dbReference type="SMART" id="SM00762">
    <property type="entry name" value="Cog4"/>
    <property type="match status" value="1"/>
</dbReference>
<dbReference type="InterPro" id="IPR048684">
    <property type="entry name" value="COG4_C"/>
</dbReference>
<dbReference type="EMBL" id="JAZDWU010000005">
    <property type="protein sequence ID" value="KAL0002406.1"/>
    <property type="molecule type" value="Genomic_DNA"/>
</dbReference>
<dbReference type="GO" id="GO:0015031">
    <property type="term" value="P:protein transport"/>
    <property type="evidence" value="ECO:0007669"/>
    <property type="project" value="UniProtKB-KW"/>
</dbReference>
<keyword evidence="6" id="KW-0333">Golgi apparatus</keyword>
<dbReference type="PANTHER" id="PTHR24016">
    <property type="entry name" value="CONSERVED OLIGOMERIC GOLGI COMPLEX SUBUNIT 4"/>
    <property type="match status" value="1"/>
</dbReference>
<dbReference type="PANTHER" id="PTHR24016:SF0">
    <property type="entry name" value="CONSERVED OLIGOMERIC GOLGI COMPLEX SUBUNIT 4"/>
    <property type="match status" value="1"/>
</dbReference>
<evidence type="ECO:0000256" key="1">
    <source>
        <dbReference type="ARBA" id="ARBA00004395"/>
    </source>
</evidence>